<proteinExistence type="predicted"/>
<dbReference type="EMBL" id="JASBWV010000008">
    <property type="protein sequence ID" value="KAJ9124946.1"/>
    <property type="molecule type" value="Genomic_DNA"/>
</dbReference>
<evidence type="ECO:0000313" key="2">
    <source>
        <dbReference type="Proteomes" id="UP001234202"/>
    </source>
</evidence>
<evidence type="ECO:0000313" key="1">
    <source>
        <dbReference type="EMBL" id="KAJ9124946.1"/>
    </source>
</evidence>
<protein>
    <submittedName>
        <fullName evidence="1">Uncharacterized protein</fullName>
    </submittedName>
</protein>
<feature type="non-terminal residue" evidence="1">
    <location>
        <position position="68"/>
    </location>
</feature>
<reference evidence="1" key="1">
    <citation type="submission" date="2023-04" db="EMBL/GenBank/DDBJ databases">
        <title>Draft Genome sequencing of Naganishia species isolated from polar environments using Oxford Nanopore Technology.</title>
        <authorList>
            <person name="Leo P."/>
            <person name="Venkateswaran K."/>
        </authorList>
    </citation>
    <scope>NUCLEOTIDE SEQUENCE</scope>
    <source>
        <strain evidence="1">DBVPG 5303</strain>
    </source>
</reference>
<keyword evidence="2" id="KW-1185">Reference proteome</keyword>
<dbReference type="Proteomes" id="UP001234202">
    <property type="component" value="Unassembled WGS sequence"/>
</dbReference>
<name>A0ACC2XPJ9_9TREE</name>
<sequence length="68" mass="8258">MPKQDCVQKLKDKLVEAAAVYKKDRETLDWYVMQDPKDETKFAIVERYEQESSQQYHLNNPYWKTFDP</sequence>
<gene>
    <name evidence="1" type="ORF">QFC24_002878</name>
</gene>
<organism evidence="1 2">
    <name type="scientific">Naganishia onofrii</name>
    <dbReference type="NCBI Taxonomy" id="1851511"/>
    <lineage>
        <taxon>Eukaryota</taxon>
        <taxon>Fungi</taxon>
        <taxon>Dikarya</taxon>
        <taxon>Basidiomycota</taxon>
        <taxon>Agaricomycotina</taxon>
        <taxon>Tremellomycetes</taxon>
        <taxon>Filobasidiales</taxon>
        <taxon>Filobasidiaceae</taxon>
        <taxon>Naganishia</taxon>
    </lineage>
</organism>
<accession>A0ACC2XPJ9</accession>
<comment type="caution">
    <text evidence="1">The sequence shown here is derived from an EMBL/GenBank/DDBJ whole genome shotgun (WGS) entry which is preliminary data.</text>
</comment>